<dbReference type="Proteomes" id="UP000077154">
    <property type="component" value="Unassembled WGS sequence"/>
</dbReference>
<dbReference type="RefSeq" id="XP_024328806.1">
    <property type="nucleotide sequence ID" value="XM_024473038.1"/>
</dbReference>
<dbReference type="EMBL" id="KV441392">
    <property type="protein sequence ID" value="PQM43498.1"/>
    <property type="molecule type" value="Genomic_DNA"/>
</dbReference>
<accession>A0A2P6FGJ2</accession>
<dbReference type="GeneID" id="36292655"/>
<name>A0A2P6FGJ2_9PEZI</name>
<sequence>MSGDLSAYRNWHIKIPIQVHALARRQGVPAAGSSYRCRTNSVFGAAALAILGARKDISSQRGPLSTVHTTRAACFSHAKSRTQSSQVCSGPRMWQLLATSSGRAVWTFV</sequence>
<gene>
    <name evidence="1" type="ORF">VC83_09625</name>
</gene>
<dbReference type="AlphaFoldDB" id="A0A2P6FGJ2"/>
<reference evidence="1" key="1">
    <citation type="submission" date="2016-03" db="EMBL/GenBank/DDBJ databases">
        <title>Updated assembly of Pseudogymnoascus destructans, the fungus causing white-nose syndrome of bats.</title>
        <authorList>
            <person name="Palmer J.M."/>
            <person name="Drees K.P."/>
            <person name="Foster J.T."/>
            <person name="Lindner D.L."/>
        </authorList>
    </citation>
    <scope>NUCLEOTIDE SEQUENCE [LARGE SCALE GENOMIC DNA]</scope>
    <source>
        <strain evidence="1">20631-21</strain>
    </source>
</reference>
<protein>
    <submittedName>
        <fullName evidence="1">Uncharacterized protein</fullName>
    </submittedName>
</protein>
<evidence type="ECO:0000313" key="1">
    <source>
        <dbReference type="EMBL" id="PQM43498.1"/>
    </source>
</evidence>
<organism evidence="1">
    <name type="scientific">Pseudogymnoascus destructans</name>
    <dbReference type="NCBI Taxonomy" id="655981"/>
    <lineage>
        <taxon>Eukaryota</taxon>
        <taxon>Fungi</taxon>
        <taxon>Dikarya</taxon>
        <taxon>Ascomycota</taxon>
        <taxon>Pezizomycotina</taxon>
        <taxon>Leotiomycetes</taxon>
        <taxon>Thelebolales</taxon>
        <taxon>Thelebolaceae</taxon>
        <taxon>Pseudogymnoascus</taxon>
    </lineage>
</organism>
<proteinExistence type="predicted"/>